<feature type="compositionally biased region" description="Basic and acidic residues" evidence="1">
    <location>
        <begin position="515"/>
        <end position="530"/>
    </location>
</feature>
<dbReference type="InterPro" id="IPR050706">
    <property type="entry name" value="Cyclic-di-GMP_PDE-like"/>
</dbReference>
<dbReference type="EMBL" id="DVMV01000005">
    <property type="protein sequence ID" value="HIU44753.1"/>
    <property type="molecule type" value="Genomic_DNA"/>
</dbReference>
<comment type="caution">
    <text evidence="4">The sequence shown here is derived from an EMBL/GenBank/DDBJ whole genome shotgun (WGS) entry which is preliminary data.</text>
</comment>
<evidence type="ECO:0000256" key="1">
    <source>
        <dbReference type="SAM" id="MobiDB-lite"/>
    </source>
</evidence>
<dbReference type="PROSITE" id="PS50883">
    <property type="entry name" value="EAL"/>
    <property type="match status" value="1"/>
</dbReference>
<proteinExistence type="predicted"/>
<dbReference type="PANTHER" id="PTHR33121:SF70">
    <property type="entry name" value="SIGNALING PROTEIN YKOW"/>
    <property type="match status" value="1"/>
</dbReference>
<evidence type="ECO:0000313" key="5">
    <source>
        <dbReference type="Proteomes" id="UP000824070"/>
    </source>
</evidence>
<name>A0A9D1S2X4_9FIRM</name>
<evidence type="ECO:0000313" key="4">
    <source>
        <dbReference type="EMBL" id="HIU44753.1"/>
    </source>
</evidence>
<reference evidence="4" key="2">
    <citation type="journal article" date="2021" name="PeerJ">
        <title>Extensive microbial diversity within the chicken gut microbiome revealed by metagenomics and culture.</title>
        <authorList>
            <person name="Gilroy R."/>
            <person name="Ravi A."/>
            <person name="Getino M."/>
            <person name="Pursley I."/>
            <person name="Horton D.L."/>
            <person name="Alikhan N.F."/>
            <person name="Baker D."/>
            <person name="Gharbi K."/>
            <person name="Hall N."/>
            <person name="Watson M."/>
            <person name="Adriaenssens E.M."/>
            <person name="Foster-Nyarko E."/>
            <person name="Jarju S."/>
            <person name="Secka A."/>
            <person name="Antonio M."/>
            <person name="Oren A."/>
            <person name="Chaudhuri R.R."/>
            <person name="La Ragione R."/>
            <person name="Hildebrand F."/>
            <person name="Pallen M.J."/>
        </authorList>
    </citation>
    <scope>NUCLEOTIDE SEQUENCE</scope>
    <source>
        <strain evidence="4">ChiGjej1B1-22543</strain>
    </source>
</reference>
<dbReference type="InterPro" id="IPR035919">
    <property type="entry name" value="EAL_sf"/>
</dbReference>
<gene>
    <name evidence="4" type="ORF">IAC52_00430</name>
</gene>
<dbReference type="Proteomes" id="UP000824070">
    <property type="component" value="Unassembled WGS sequence"/>
</dbReference>
<dbReference type="PANTHER" id="PTHR33121">
    <property type="entry name" value="CYCLIC DI-GMP PHOSPHODIESTERASE PDEF"/>
    <property type="match status" value="1"/>
</dbReference>
<sequence>MNQSQKLSLGLFAGLACLDAACFAALITLLSLSLSSGRPVAGDSLWAVLSLSLAFAILTIGSLFSLSRFITSSLKSKRIKEIFGEDLPIFTPKQLARLARRAKADGRKNKMICLMVSVKGPSNSSIFSMQRENAIKAMRHSYDFLRDKLPYARIGYSIIGGFSLLELVEDEAERLDEYRAIVLELSSSLQNTGALPYAYLLSGESRRLVEKGRRIDGKALLQEAEYALRHSANNRLSCDLQPYSPSLQEDDAALHWLDTDLSSAIERGELIVFYQAKRSLRGGGYYGAEALIRWKHPRRGLLPPSVFVPYCEYSGRIVEIDHFVFLSACKAKQEWAKAGRKPLTISVNLSRRTVYDPGLLDFLSSTVEKYGVDPSEMELELTESLAAENLVFISSVIRRIKELGFKTSIDDFGIGYSSLSALKSIPFDVLKIDKSFIDDLEIEKKSRDMVGSIISLVHALGMKVVAEGAESLKQVEILSSLGADGIQGYYFSRPLRKDAFEALVEEDEARRKKKEKDDRDRRKAEKEARQ</sequence>
<dbReference type="PROSITE" id="PS51257">
    <property type="entry name" value="PROKAR_LIPOPROTEIN"/>
    <property type="match status" value="1"/>
</dbReference>
<evidence type="ECO:0000259" key="3">
    <source>
        <dbReference type="PROSITE" id="PS50883"/>
    </source>
</evidence>
<accession>A0A9D1S2X4</accession>
<reference evidence="4" key="1">
    <citation type="submission" date="2020-10" db="EMBL/GenBank/DDBJ databases">
        <authorList>
            <person name="Gilroy R."/>
        </authorList>
    </citation>
    <scope>NUCLEOTIDE SEQUENCE</scope>
    <source>
        <strain evidence="4">ChiGjej1B1-22543</strain>
    </source>
</reference>
<dbReference type="Gene3D" id="3.20.20.450">
    <property type="entry name" value="EAL domain"/>
    <property type="match status" value="1"/>
</dbReference>
<feature type="region of interest" description="Disordered" evidence="1">
    <location>
        <begin position="507"/>
        <end position="530"/>
    </location>
</feature>
<dbReference type="Pfam" id="PF00563">
    <property type="entry name" value="EAL"/>
    <property type="match status" value="1"/>
</dbReference>
<keyword evidence="2" id="KW-0472">Membrane</keyword>
<keyword evidence="2" id="KW-1133">Transmembrane helix</keyword>
<dbReference type="InterPro" id="IPR001633">
    <property type="entry name" value="EAL_dom"/>
</dbReference>
<dbReference type="GO" id="GO:0071111">
    <property type="term" value="F:cyclic-guanylate-specific phosphodiesterase activity"/>
    <property type="evidence" value="ECO:0007669"/>
    <property type="project" value="InterPro"/>
</dbReference>
<dbReference type="SMART" id="SM00052">
    <property type="entry name" value="EAL"/>
    <property type="match status" value="1"/>
</dbReference>
<dbReference type="AlphaFoldDB" id="A0A9D1S2X4"/>
<organism evidence="4 5">
    <name type="scientific">Candidatus Alloenteromonas pullicola</name>
    <dbReference type="NCBI Taxonomy" id="2840784"/>
    <lineage>
        <taxon>Bacteria</taxon>
        <taxon>Bacillati</taxon>
        <taxon>Bacillota</taxon>
        <taxon>Bacillota incertae sedis</taxon>
        <taxon>Candidatus Alloenteromonas</taxon>
    </lineage>
</organism>
<dbReference type="CDD" id="cd01948">
    <property type="entry name" value="EAL"/>
    <property type="match status" value="1"/>
</dbReference>
<feature type="transmembrane region" description="Helical" evidence="2">
    <location>
        <begin position="48"/>
        <end position="70"/>
    </location>
</feature>
<evidence type="ECO:0000256" key="2">
    <source>
        <dbReference type="SAM" id="Phobius"/>
    </source>
</evidence>
<keyword evidence="2" id="KW-0812">Transmembrane</keyword>
<dbReference type="SUPFAM" id="SSF141868">
    <property type="entry name" value="EAL domain-like"/>
    <property type="match status" value="1"/>
</dbReference>
<feature type="domain" description="EAL" evidence="3">
    <location>
        <begin position="254"/>
        <end position="508"/>
    </location>
</feature>
<protein>
    <submittedName>
        <fullName evidence="4">EAL domain-containing protein</fullName>
    </submittedName>
</protein>